<dbReference type="Pfam" id="PF13489">
    <property type="entry name" value="Methyltransf_23"/>
    <property type="match status" value="1"/>
</dbReference>
<name>A0ABQ8UKG4_9EUKA</name>
<dbReference type="GO" id="GO:0008168">
    <property type="term" value="F:methyltransferase activity"/>
    <property type="evidence" value="ECO:0007669"/>
    <property type="project" value="UniProtKB-KW"/>
</dbReference>
<dbReference type="GO" id="GO:0032259">
    <property type="term" value="P:methylation"/>
    <property type="evidence" value="ECO:0007669"/>
    <property type="project" value="UniProtKB-KW"/>
</dbReference>
<evidence type="ECO:0000256" key="1">
    <source>
        <dbReference type="SAM" id="MobiDB-lite"/>
    </source>
</evidence>
<dbReference type="EMBL" id="JAPMOS010000051">
    <property type="protein sequence ID" value="KAJ4457260.1"/>
    <property type="molecule type" value="Genomic_DNA"/>
</dbReference>
<feature type="region of interest" description="Disordered" evidence="1">
    <location>
        <begin position="184"/>
        <end position="257"/>
    </location>
</feature>
<keyword evidence="2" id="KW-0489">Methyltransferase</keyword>
<proteinExistence type="predicted"/>
<evidence type="ECO:0000313" key="3">
    <source>
        <dbReference type="Proteomes" id="UP001141327"/>
    </source>
</evidence>
<evidence type="ECO:0000313" key="2">
    <source>
        <dbReference type="EMBL" id="KAJ4457260.1"/>
    </source>
</evidence>
<dbReference type="InterPro" id="IPR029063">
    <property type="entry name" value="SAM-dependent_MTases_sf"/>
</dbReference>
<accession>A0ABQ8UKG4</accession>
<reference evidence="2" key="1">
    <citation type="journal article" date="2022" name="bioRxiv">
        <title>Genomics of Preaxostyla Flagellates Illuminates Evolutionary Transitions and the Path Towards Mitochondrial Loss.</title>
        <authorList>
            <person name="Novak L.V.F."/>
            <person name="Treitli S.C."/>
            <person name="Pyrih J."/>
            <person name="Halakuc P."/>
            <person name="Pipaliya S.V."/>
            <person name="Vacek V."/>
            <person name="Brzon O."/>
            <person name="Soukal P."/>
            <person name="Eme L."/>
            <person name="Dacks J.B."/>
            <person name="Karnkowska A."/>
            <person name="Elias M."/>
            <person name="Hampl V."/>
        </authorList>
    </citation>
    <scope>NUCLEOTIDE SEQUENCE</scope>
    <source>
        <strain evidence="2">RCP-MX</strain>
    </source>
</reference>
<comment type="caution">
    <text evidence="2">The sequence shown here is derived from an EMBL/GenBank/DDBJ whole genome shotgun (WGS) entry which is preliminary data.</text>
</comment>
<gene>
    <name evidence="2" type="ORF">PAPYR_7335</name>
</gene>
<sequence length="257" mass="27550">MDPSHRMEADAERARYDAHHNEPGDLKYRAWLDRLAVPLAAKLAPGAEGLDFGCGPGPVLAQMLAQRGFGVALYDPFYAPDPEGRVLGRGYDFVTCTEAAEHFYEPLKELALLDRLLRPGGWLGLMTDLVRPEVPFGQWHYPRDPTHVCFYRPATLAWAAARFGWEAPESPTRNVFLFHKPASPAPAPAVPTDAATTSPLPSAPTPASCAAHTGTNDSPPSQPPASPSQPPASPQPAPSQPPASPQPAGPAKRRASC</sequence>
<dbReference type="SUPFAM" id="SSF53335">
    <property type="entry name" value="S-adenosyl-L-methionine-dependent methyltransferases"/>
    <property type="match status" value="1"/>
</dbReference>
<organism evidence="2 3">
    <name type="scientific">Paratrimastix pyriformis</name>
    <dbReference type="NCBI Taxonomy" id="342808"/>
    <lineage>
        <taxon>Eukaryota</taxon>
        <taxon>Metamonada</taxon>
        <taxon>Preaxostyla</taxon>
        <taxon>Paratrimastigidae</taxon>
        <taxon>Paratrimastix</taxon>
    </lineage>
</organism>
<dbReference type="Gene3D" id="3.40.50.150">
    <property type="entry name" value="Vaccinia Virus protein VP39"/>
    <property type="match status" value="1"/>
</dbReference>
<feature type="compositionally biased region" description="Low complexity" evidence="1">
    <location>
        <begin position="190"/>
        <end position="213"/>
    </location>
</feature>
<dbReference type="Proteomes" id="UP001141327">
    <property type="component" value="Unassembled WGS sequence"/>
</dbReference>
<feature type="compositionally biased region" description="Pro residues" evidence="1">
    <location>
        <begin position="220"/>
        <end position="248"/>
    </location>
</feature>
<keyword evidence="2" id="KW-0808">Transferase</keyword>
<keyword evidence="3" id="KW-1185">Reference proteome</keyword>
<protein>
    <submittedName>
        <fullName evidence="2">Class I SAM-dependent methyltransferase</fullName>
    </submittedName>
</protein>